<dbReference type="PANTHER" id="PTHR35870:SF1">
    <property type="entry name" value="PROTEIN, PUTATIVE (AFU_ORTHOLOGUE AFUA_5G03330)-RELATED"/>
    <property type="match status" value="1"/>
</dbReference>
<dbReference type="Proteomes" id="UP000593566">
    <property type="component" value="Unassembled WGS sequence"/>
</dbReference>
<accession>A0A8H6F8B9</accession>
<keyword evidence="1" id="KW-0560">Oxidoreductase</keyword>
<keyword evidence="3" id="KW-1185">Reference proteome</keyword>
<proteinExistence type="predicted"/>
<evidence type="ECO:0000313" key="2">
    <source>
        <dbReference type="EMBL" id="KAF6218930.1"/>
    </source>
</evidence>
<dbReference type="GeneID" id="59333879"/>
<dbReference type="EMBL" id="JACCJB010000021">
    <property type="protein sequence ID" value="KAF6218930.1"/>
    <property type="molecule type" value="Genomic_DNA"/>
</dbReference>
<dbReference type="PANTHER" id="PTHR35870">
    <property type="entry name" value="PROTEIN, PUTATIVE (AFU_ORTHOLOGUE AFUA_5G03330)-RELATED"/>
    <property type="match status" value="1"/>
</dbReference>
<dbReference type="GO" id="GO:0016491">
    <property type="term" value="F:oxidoreductase activity"/>
    <property type="evidence" value="ECO:0007669"/>
    <property type="project" value="UniProtKB-KW"/>
</dbReference>
<gene>
    <name evidence="2" type="ORF">HO133_005473</name>
</gene>
<dbReference type="RefSeq" id="XP_037148365.1">
    <property type="nucleotide sequence ID" value="XM_037296383.1"/>
</dbReference>
<evidence type="ECO:0008006" key="4">
    <source>
        <dbReference type="Google" id="ProtNLM"/>
    </source>
</evidence>
<dbReference type="Pfam" id="PF14027">
    <property type="entry name" value="Questin_oxidase"/>
    <property type="match status" value="1"/>
</dbReference>
<comment type="caution">
    <text evidence="2">The sequence shown here is derived from an EMBL/GenBank/DDBJ whole genome shotgun (WGS) entry which is preliminary data.</text>
</comment>
<organism evidence="2 3">
    <name type="scientific">Letharia lupina</name>
    <dbReference type="NCBI Taxonomy" id="560253"/>
    <lineage>
        <taxon>Eukaryota</taxon>
        <taxon>Fungi</taxon>
        <taxon>Dikarya</taxon>
        <taxon>Ascomycota</taxon>
        <taxon>Pezizomycotina</taxon>
        <taxon>Lecanoromycetes</taxon>
        <taxon>OSLEUM clade</taxon>
        <taxon>Lecanoromycetidae</taxon>
        <taxon>Lecanorales</taxon>
        <taxon>Lecanorineae</taxon>
        <taxon>Parmeliaceae</taxon>
        <taxon>Letharia</taxon>
    </lineage>
</organism>
<evidence type="ECO:0000256" key="1">
    <source>
        <dbReference type="ARBA" id="ARBA00023002"/>
    </source>
</evidence>
<name>A0A8H6F8B9_9LECA</name>
<protein>
    <recommendedName>
        <fullName evidence="4">Oxidoreductase AflY</fullName>
    </recommendedName>
</protein>
<reference evidence="2 3" key="1">
    <citation type="journal article" date="2020" name="Genomics">
        <title>Complete, high-quality genomes from long-read metagenomic sequencing of two wolf lichen thalli reveals enigmatic genome architecture.</title>
        <authorList>
            <person name="McKenzie S.K."/>
            <person name="Walston R.F."/>
            <person name="Allen J.L."/>
        </authorList>
    </citation>
    <scope>NUCLEOTIDE SEQUENCE [LARGE SCALE GENOMIC DNA]</scope>
    <source>
        <strain evidence="2">WasteWater1</strain>
    </source>
</reference>
<dbReference type="InterPro" id="IPR025337">
    <property type="entry name" value="Questin_oxidase-like"/>
</dbReference>
<dbReference type="AlphaFoldDB" id="A0A8H6F8B9"/>
<sequence>MSASASQVKLSPDHCGIFHLPGVTKESAAKASEVLQEDLENHHCFFNASGFHNHIPHHILTLYALGAGPELIQKHYESNKQYQRPLQPITDSILEDLHDNEKFREYLGSGRYYHEWLVFFQGEIDRKGYEVVINEYCLKGDERADDMLVRLHGGFGVEFEQPAIVAEALAQAAVHESWLGPFMLDAEKAATSTGKGKPMVELLDEVRANKKLSEAAQWDDSNKIRDGILVRAPDEMISIAKEWKVMPGAVIEKTGEMTNAAVYYTGGAQYPPKPIKFDFYYIHCVNCSIFYDAFSKQATWITDENKARLLEWKGRFDLCMYASRRSPKPRTDIINEYEPKHPETAKDTVVEKHSWDGIVTRVLHLDDDGHAAKLVRALAHAENICAAYSMNDPLFRIKGDMWLQLGHMGKLPQDHSWDWLTIFLAIDSVEGAENTGGAWVRSAGFPQAWEQ</sequence>
<evidence type="ECO:0000313" key="3">
    <source>
        <dbReference type="Proteomes" id="UP000593566"/>
    </source>
</evidence>